<feature type="region of interest" description="Disordered" evidence="1">
    <location>
        <begin position="1"/>
        <end position="74"/>
    </location>
</feature>
<sequence>MAELQRRRGSGDAGQSGHGEQQHGEHRAGQEAGGAAEDGGQHRQDQGVQSGSRPDVLLRSSRQRGPAAVAGAGVGEPVQGEEVLLLHPVAPAPPAVRPSARSFERQSSKGAETFCWGGMKVAGLLFWTRTFREQTADLACMY</sequence>
<name>A0A437C4M0_ORYJA</name>
<evidence type="ECO:0000313" key="2">
    <source>
        <dbReference type="EMBL" id="RVE57617.1"/>
    </source>
</evidence>
<reference evidence="2 3" key="1">
    <citation type="submission" date="2018-11" db="EMBL/GenBank/DDBJ databases">
        <authorList>
            <person name="Lopez-Roques C."/>
            <person name="Donnadieu C."/>
            <person name="Bouchez O."/>
            <person name="Klopp C."/>
            <person name="Cabau C."/>
            <person name="Zahm M."/>
        </authorList>
    </citation>
    <scope>NUCLEOTIDE SEQUENCE [LARGE SCALE GENOMIC DNA]</scope>
    <source>
        <strain evidence="2">RS831</strain>
        <tissue evidence="2">Whole body</tissue>
    </source>
</reference>
<feature type="compositionally biased region" description="Low complexity" evidence="1">
    <location>
        <begin position="63"/>
        <end position="74"/>
    </location>
</feature>
<organism evidence="2 3">
    <name type="scientific">Oryzias javanicus</name>
    <name type="common">Javanese ricefish</name>
    <name type="synonym">Aplocheilus javanicus</name>
    <dbReference type="NCBI Taxonomy" id="123683"/>
    <lineage>
        <taxon>Eukaryota</taxon>
        <taxon>Metazoa</taxon>
        <taxon>Chordata</taxon>
        <taxon>Craniata</taxon>
        <taxon>Vertebrata</taxon>
        <taxon>Euteleostomi</taxon>
        <taxon>Actinopterygii</taxon>
        <taxon>Neopterygii</taxon>
        <taxon>Teleostei</taxon>
        <taxon>Neoteleostei</taxon>
        <taxon>Acanthomorphata</taxon>
        <taxon>Ovalentaria</taxon>
        <taxon>Atherinomorphae</taxon>
        <taxon>Beloniformes</taxon>
        <taxon>Adrianichthyidae</taxon>
        <taxon>Oryziinae</taxon>
        <taxon>Oryzias</taxon>
    </lineage>
</organism>
<evidence type="ECO:0000313" key="3">
    <source>
        <dbReference type="Proteomes" id="UP000283210"/>
    </source>
</evidence>
<proteinExistence type="predicted"/>
<dbReference type="AlphaFoldDB" id="A0A437C4M0"/>
<dbReference type="EMBL" id="CM012458">
    <property type="protein sequence ID" value="RVE57617.1"/>
    <property type="molecule type" value="Genomic_DNA"/>
</dbReference>
<evidence type="ECO:0000256" key="1">
    <source>
        <dbReference type="SAM" id="MobiDB-lite"/>
    </source>
</evidence>
<dbReference type="Proteomes" id="UP000283210">
    <property type="component" value="Chromosome 22"/>
</dbReference>
<reference evidence="2 3" key="2">
    <citation type="submission" date="2019-01" db="EMBL/GenBank/DDBJ databases">
        <title>A chromosome length genome reference of the Java medaka (oryzias javanicus).</title>
        <authorList>
            <person name="Herpin A."/>
            <person name="Takehana Y."/>
            <person name="Naruse K."/>
            <person name="Ansai S."/>
            <person name="Kawaguchi M."/>
        </authorList>
    </citation>
    <scope>NUCLEOTIDE SEQUENCE [LARGE SCALE GENOMIC DNA]</scope>
    <source>
        <strain evidence="2">RS831</strain>
        <tissue evidence="2">Whole body</tissue>
    </source>
</reference>
<accession>A0A437C4M0</accession>
<keyword evidence="3" id="KW-1185">Reference proteome</keyword>
<protein>
    <submittedName>
        <fullName evidence="2">Uncharacterized protein</fullName>
    </submittedName>
</protein>
<feature type="compositionally biased region" description="Basic and acidic residues" evidence="1">
    <location>
        <begin position="1"/>
        <end position="10"/>
    </location>
</feature>
<gene>
    <name evidence="2" type="ORF">OJAV_G00218090</name>
</gene>
<feature type="compositionally biased region" description="Basic and acidic residues" evidence="1">
    <location>
        <begin position="20"/>
        <end position="29"/>
    </location>
</feature>